<feature type="chain" id="PRO_5011651504" evidence="1">
    <location>
        <begin position="36"/>
        <end position="211"/>
    </location>
</feature>
<proteinExistence type="predicted"/>
<feature type="signal peptide" evidence="1">
    <location>
        <begin position="1"/>
        <end position="35"/>
    </location>
</feature>
<reference evidence="2 3" key="1">
    <citation type="submission" date="2016-10" db="EMBL/GenBank/DDBJ databases">
        <authorList>
            <person name="de Groot N.N."/>
        </authorList>
    </citation>
    <scope>NUCLEOTIDE SEQUENCE [LARGE SCALE GENOMIC DNA]</scope>
    <source>
        <strain evidence="2 3">DSM 43357</strain>
    </source>
</reference>
<sequence length="211" mass="21087">MIRQSRLSRTRALALAAATAGLAAPLLAFAGSAQAAQAAGASSQAASGKAASAAAVREEAALTCTMRTAPKNPIAFTPALRDAAAQQVKGQGVVLLEGCTSPNGKVTDIASGRLEVSGTATANCRGVADLSATGTVTWRDAQGQVVGTSQLTAEHKGAASLHDSLLQGDVVSGRLKGRHFSGSATMTSDLRDCTAPSGFTQLTGSGKMSFA</sequence>
<keyword evidence="1" id="KW-0732">Signal</keyword>
<keyword evidence="3" id="KW-1185">Reference proteome</keyword>
<dbReference type="AlphaFoldDB" id="A0A1H7Z489"/>
<dbReference type="OrthoDB" id="3536525at2"/>
<protein>
    <submittedName>
        <fullName evidence="2">Uncharacterized protein</fullName>
    </submittedName>
</protein>
<dbReference type="InterPro" id="IPR006311">
    <property type="entry name" value="TAT_signal"/>
</dbReference>
<dbReference type="RefSeq" id="WP_091103505.1">
    <property type="nucleotide sequence ID" value="NZ_FOBF01000014.1"/>
</dbReference>
<accession>A0A1H7Z489</accession>
<dbReference type="EMBL" id="FOBF01000014">
    <property type="protein sequence ID" value="SEM53033.1"/>
    <property type="molecule type" value="Genomic_DNA"/>
</dbReference>
<evidence type="ECO:0000313" key="3">
    <source>
        <dbReference type="Proteomes" id="UP000198953"/>
    </source>
</evidence>
<dbReference type="PROSITE" id="PS51318">
    <property type="entry name" value="TAT"/>
    <property type="match status" value="1"/>
</dbReference>
<dbReference type="Proteomes" id="UP000198953">
    <property type="component" value="Unassembled WGS sequence"/>
</dbReference>
<evidence type="ECO:0000256" key="1">
    <source>
        <dbReference type="SAM" id="SignalP"/>
    </source>
</evidence>
<name>A0A1H7Z489_9ACTN</name>
<organism evidence="2 3">
    <name type="scientific">Nonomuraea pusilla</name>
    <dbReference type="NCBI Taxonomy" id="46177"/>
    <lineage>
        <taxon>Bacteria</taxon>
        <taxon>Bacillati</taxon>
        <taxon>Actinomycetota</taxon>
        <taxon>Actinomycetes</taxon>
        <taxon>Streptosporangiales</taxon>
        <taxon>Streptosporangiaceae</taxon>
        <taxon>Nonomuraea</taxon>
    </lineage>
</organism>
<gene>
    <name evidence="2" type="ORF">SAMN05660976_05392</name>
</gene>
<evidence type="ECO:0000313" key="2">
    <source>
        <dbReference type="EMBL" id="SEM53033.1"/>
    </source>
</evidence>